<dbReference type="AlphaFoldDB" id="A0A9P7AAK5"/>
<protein>
    <recommendedName>
        <fullName evidence="4">NAD(P)-binding protein</fullName>
    </recommendedName>
</protein>
<dbReference type="Pfam" id="PF00106">
    <property type="entry name" value="adh_short"/>
    <property type="match status" value="1"/>
</dbReference>
<dbReference type="GeneID" id="64601953"/>
<dbReference type="EMBL" id="JABBWE010000110">
    <property type="protein sequence ID" value="KAG1785468.1"/>
    <property type="molecule type" value="Genomic_DNA"/>
</dbReference>
<gene>
    <name evidence="2" type="ORF">HD556DRAFT_1458535</name>
</gene>
<evidence type="ECO:0008006" key="4">
    <source>
        <dbReference type="Google" id="ProtNLM"/>
    </source>
</evidence>
<evidence type="ECO:0000313" key="2">
    <source>
        <dbReference type="EMBL" id="KAG1785468.1"/>
    </source>
</evidence>
<dbReference type="PANTHER" id="PTHR43157:SF31">
    <property type="entry name" value="PHOSPHATIDYLINOSITOL-GLYCAN BIOSYNTHESIS CLASS F PROTEIN"/>
    <property type="match status" value="1"/>
</dbReference>
<evidence type="ECO:0000313" key="3">
    <source>
        <dbReference type="Proteomes" id="UP000719766"/>
    </source>
</evidence>
<dbReference type="RefSeq" id="XP_041152951.1">
    <property type="nucleotide sequence ID" value="XM_041308189.1"/>
</dbReference>
<dbReference type="GO" id="GO:0016491">
    <property type="term" value="F:oxidoreductase activity"/>
    <property type="evidence" value="ECO:0007669"/>
    <property type="project" value="UniProtKB-KW"/>
</dbReference>
<proteinExistence type="predicted"/>
<comment type="caution">
    <text evidence="2">The sequence shown here is derived from an EMBL/GenBank/DDBJ whole genome shotgun (WGS) entry which is preliminary data.</text>
</comment>
<dbReference type="InterPro" id="IPR036291">
    <property type="entry name" value="NAD(P)-bd_dom_sf"/>
</dbReference>
<name>A0A9P7AAK5_9AGAM</name>
<dbReference type="PANTHER" id="PTHR43157">
    <property type="entry name" value="PHOSPHATIDYLINOSITOL-GLYCAN BIOSYNTHESIS CLASS F PROTEIN-RELATED"/>
    <property type="match status" value="1"/>
</dbReference>
<keyword evidence="3" id="KW-1185">Reference proteome</keyword>
<dbReference type="SUPFAM" id="SSF51735">
    <property type="entry name" value="NAD(P)-binding Rossmann-fold domains"/>
    <property type="match status" value="1"/>
</dbReference>
<accession>A0A9P7AAK5</accession>
<dbReference type="InterPro" id="IPR002347">
    <property type="entry name" value="SDR_fam"/>
</dbReference>
<evidence type="ECO:0000256" key="1">
    <source>
        <dbReference type="ARBA" id="ARBA00023002"/>
    </source>
</evidence>
<organism evidence="2 3">
    <name type="scientific">Suillus plorans</name>
    <dbReference type="NCBI Taxonomy" id="116603"/>
    <lineage>
        <taxon>Eukaryota</taxon>
        <taxon>Fungi</taxon>
        <taxon>Dikarya</taxon>
        <taxon>Basidiomycota</taxon>
        <taxon>Agaricomycotina</taxon>
        <taxon>Agaricomycetes</taxon>
        <taxon>Agaricomycetidae</taxon>
        <taxon>Boletales</taxon>
        <taxon>Suillineae</taxon>
        <taxon>Suillaceae</taxon>
        <taxon>Suillus</taxon>
    </lineage>
</organism>
<sequence length="328" mass="35692">MKKSTLAYVIDQWSVVPPVETADLSGKTVLVVGANVGIGLEASKHFARMRSARLIIACRSEAKGKVALGEIGQEIGYNGCELWTVDLANFASKEGGDLLILVMNAAIALPDYQSTADGWETILQVNYLATSLLSSLLIPQLVSAGRKSLTPSRMVIVSSGVLYWLTPAKEIKTSSTLETLSGAFPMFNFFFVRALTSRLQSVTPLTSVAVTPGFCYSQLRRAWYEKPTFSFVKIALAIQERLLAWTAEQGSRQLVFGAVGGRDDEENMKGGFVSRGRLVEVAGFVLSDEGDEMQDTVWKETIDILTGVSDKIGPIVQDYLIVSDSFIN</sequence>
<reference evidence="2" key="1">
    <citation type="journal article" date="2020" name="New Phytol.">
        <title>Comparative genomics reveals dynamic genome evolution in host specialist ectomycorrhizal fungi.</title>
        <authorList>
            <person name="Lofgren L.A."/>
            <person name="Nguyen N.H."/>
            <person name="Vilgalys R."/>
            <person name="Ruytinx J."/>
            <person name="Liao H.L."/>
            <person name="Branco S."/>
            <person name="Kuo A."/>
            <person name="LaButti K."/>
            <person name="Lipzen A."/>
            <person name="Andreopoulos W."/>
            <person name="Pangilinan J."/>
            <person name="Riley R."/>
            <person name="Hundley H."/>
            <person name="Na H."/>
            <person name="Barry K."/>
            <person name="Grigoriev I.V."/>
            <person name="Stajich J.E."/>
            <person name="Kennedy P.G."/>
        </authorList>
    </citation>
    <scope>NUCLEOTIDE SEQUENCE</scope>
    <source>
        <strain evidence="2">S12</strain>
    </source>
</reference>
<keyword evidence="1" id="KW-0560">Oxidoreductase</keyword>
<dbReference type="OrthoDB" id="542013at2759"/>
<dbReference type="Proteomes" id="UP000719766">
    <property type="component" value="Unassembled WGS sequence"/>
</dbReference>
<dbReference type="Gene3D" id="3.40.50.720">
    <property type="entry name" value="NAD(P)-binding Rossmann-like Domain"/>
    <property type="match status" value="1"/>
</dbReference>